<organism evidence="1 2">
    <name type="scientific">Sulfurifustis variabilis</name>
    <dbReference type="NCBI Taxonomy" id="1675686"/>
    <lineage>
        <taxon>Bacteria</taxon>
        <taxon>Pseudomonadati</taxon>
        <taxon>Pseudomonadota</taxon>
        <taxon>Gammaproteobacteria</taxon>
        <taxon>Acidiferrobacterales</taxon>
        <taxon>Acidiferrobacteraceae</taxon>
        <taxon>Sulfurifustis</taxon>
    </lineage>
</organism>
<gene>
    <name evidence="1" type="ORF">SVA_2202</name>
</gene>
<keyword evidence="2" id="KW-1185">Reference proteome</keyword>
<reference evidence="1 2" key="1">
    <citation type="submission" date="2015-08" db="EMBL/GenBank/DDBJ databases">
        <title>Complete genome sequence of Sulfurifustis variabilis.</title>
        <authorList>
            <person name="Miura A."/>
            <person name="Kojima H."/>
            <person name="Fukui M."/>
        </authorList>
    </citation>
    <scope>NUCLEOTIDE SEQUENCE [LARGE SCALE GENOMIC DNA]</scope>
    <source>
        <strain evidence="2">skN76</strain>
    </source>
</reference>
<evidence type="ECO:0000313" key="2">
    <source>
        <dbReference type="Proteomes" id="UP000218899"/>
    </source>
</evidence>
<evidence type="ECO:0000313" key="1">
    <source>
        <dbReference type="EMBL" id="BAU48752.1"/>
    </source>
</evidence>
<dbReference type="EMBL" id="AP014936">
    <property type="protein sequence ID" value="BAU48752.1"/>
    <property type="molecule type" value="Genomic_DNA"/>
</dbReference>
<dbReference type="OrthoDB" id="7063663at2"/>
<dbReference type="Proteomes" id="UP000218899">
    <property type="component" value="Chromosome"/>
</dbReference>
<accession>A0A1B4V7Z1</accession>
<dbReference type="KEGG" id="sva:SVA_2202"/>
<sequence length="102" mass="11282">MIGVPPADGRQKLYNALLALACEKGPVEERLLTALRLGLSQIDPQLDLPDDLQPEFHRLRGALQQLYFLPGHPGPEAAVRQEAAKLAGRVVAFYDRLVRIKS</sequence>
<proteinExistence type="predicted"/>
<dbReference type="RefSeq" id="WP_096461233.1">
    <property type="nucleotide sequence ID" value="NZ_AP014936.1"/>
</dbReference>
<protein>
    <submittedName>
        <fullName evidence="1">Uncharacterized protein</fullName>
    </submittedName>
</protein>
<dbReference type="AlphaFoldDB" id="A0A1B4V7Z1"/>
<name>A0A1B4V7Z1_9GAMM</name>